<dbReference type="AlphaFoldDB" id="A0A5D2HFQ2"/>
<keyword evidence="2" id="KW-0732">Signal</keyword>
<reference evidence="3 4" key="1">
    <citation type="submission" date="2019-06" db="EMBL/GenBank/DDBJ databases">
        <title>WGS assembly of Gossypium darwinii.</title>
        <authorList>
            <person name="Chen Z.J."/>
            <person name="Sreedasyam A."/>
            <person name="Ando A."/>
            <person name="Song Q."/>
            <person name="De L."/>
            <person name="Hulse-Kemp A."/>
            <person name="Ding M."/>
            <person name="Ye W."/>
            <person name="Kirkbride R."/>
            <person name="Jenkins J."/>
            <person name="Plott C."/>
            <person name="Lovell J."/>
            <person name="Lin Y.-M."/>
            <person name="Vaughn R."/>
            <person name="Liu B."/>
            <person name="Li W."/>
            <person name="Simpson S."/>
            <person name="Scheffler B."/>
            <person name="Saski C."/>
            <person name="Grover C."/>
            <person name="Hu G."/>
            <person name="Conover J."/>
            <person name="Carlson J."/>
            <person name="Shu S."/>
            <person name="Boston L."/>
            <person name="Williams M."/>
            <person name="Peterson D."/>
            <person name="Mcgee K."/>
            <person name="Jones D."/>
            <person name="Wendel J."/>
            <person name="Stelly D."/>
            <person name="Grimwood J."/>
            <person name="Schmutz J."/>
        </authorList>
    </citation>
    <scope>NUCLEOTIDE SEQUENCE [LARGE SCALE GENOMIC DNA]</scope>
    <source>
        <strain evidence="3">1808015.09</strain>
    </source>
</reference>
<feature type="signal peptide" evidence="2">
    <location>
        <begin position="1"/>
        <end position="22"/>
    </location>
</feature>
<gene>
    <name evidence="3" type="ORF">ES288_A02G189300v1</name>
</gene>
<sequence>MACQYLLVVVALVFMVIVGAFAVETSPSSVPSKASSPWKSPFPSSPASSPKSPSIKSLSQSSNGSSFSPSKSDERVPNSSHPGPPNSSSSSSSPSPSQSDNPNANKGYSSEVESPEEVSSPPLPTANDEISDSPSPSPKSTGDVIDSETLALAPTPSNAIEIKATTCIVGVVTIVGFFLF</sequence>
<evidence type="ECO:0000313" key="4">
    <source>
        <dbReference type="Proteomes" id="UP000323506"/>
    </source>
</evidence>
<feature type="chain" id="PRO_5022810258" description="REJ domain-containing protein" evidence="2">
    <location>
        <begin position="23"/>
        <end position="180"/>
    </location>
</feature>
<keyword evidence="4" id="KW-1185">Reference proteome</keyword>
<protein>
    <recommendedName>
        <fullName evidence="5">REJ domain-containing protein</fullName>
    </recommendedName>
</protein>
<organism evidence="3 4">
    <name type="scientific">Gossypium darwinii</name>
    <name type="common">Darwin's cotton</name>
    <name type="synonym">Gossypium barbadense var. darwinii</name>
    <dbReference type="NCBI Taxonomy" id="34276"/>
    <lineage>
        <taxon>Eukaryota</taxon>
        <taxon>Viridiplantae</taxon>
        <taxon>Streptophyta</taxon>
        <taxon>Embryophyta</taxon>
        <taxon>Tracheophyta</taxon>
        <taxon>Spermatophyta</taxon>
        <taxon>Magnoliopsida</taxon>
        <taxon>eudicotyledons</taxon>
        <taxon>Gunneridae</taxon>
        <taxon>Pentapetalae</taxon>
        <taxon>rosids</taxon>
        <taxon>malvids</taxon>
        <taxon>Malvales</taxon>
        <taxon>Malvaceae</taxon>
        <taxon>Malvoideae</taxon>
        <taxon>Gossypium</taxon>
    </lineage>
</organism>
<evidence type="ECO:0000313" key="3">
    <source>
        <dbReference type="EMBL" id="TYH29002.1"/>
    </source>
</evidence>
<feature type="compositionally biased region" description="Low complexity" evidence="1">
    <location>
        <begin position="26"/>
        <end position="70"/>
    </location>
</feature>
<dbReference type="Proteomes" id="UP000323506">
    <property type="component" value="Chromosome A02"/>
</dbReference>
<evidence type="ECO:0000256" key="1">
    <source>
        <dbReference type="SAM" id="MobiDB-lite"/>
    </source>
</evidence>
<feature type="compositionally biased region" description="Low complexity" evidence="1">
    <location>
        <begin position="77"/>
        <end position="120"/>
    </location>
</feature>
<evidence type="ECO:0000256" key="2">
    <source>
        <dbReference type="SAM" id="SignalP"/>
    </source>
</evidence>
<name>A0A5D2HFQ2_GOSDA</name>
<feature type="region of interest" description="Disordered" evidence="1">
    <location>
        <begin position="26"/>
        <end position="147"/>
    </location>
</feature>
<accession>A0A5D2HFQ2</accession>
<dbReference type="EMBL" id="CM017689">
    <property type="protein sequence ID" value="TYH29002.1"/>
    <property type="molecule type" value="Genomic_DNA"/>
</dbReference>
<proteinExistence type="predicted"/>
<evidence type="ECO:0008006" key="5">
    <source>
        <dbReference type="Google" id="ProtNLM"/>
    </source>
</evidence>